<dbReference type="InterPro" id="IPR029045">
    <property type="entry name" value="ClpP/crotonase-like_dom_sf"/>
</dbReference>
<dbReference type="EMBL" id="GISG01063562">
    <property type="protein sequence ID" value="MBA4627769.1"/>
    <property type="molecule type" value="Transcribed_RNA"/>
</dbReference>
<keyword evidence="1" id="KW-1133">Transmembrane helix</keyword>
<dbReference type="EMBL" id="GISG01135152">
    <property type="protein sequence ID" value="MBA4643758.1"/>
    <property type="molecule type" value="Transcribed_RNA"/>
</dbReference>
<dbReference type="SUPFAM" id="SSF52096">
    <property type="entry name" value="ClpP/crotonase"/>
    <property type="match status" value="1"/>
</dbReference>
<feature type="transmembrane region" description="Helical" evidence="1">
    <location>
        <begin position="77"/>
        <end position="99"/>
    </location>
</feature>
<reference evidence="2" key="1">
    <citation type="journal article" date="2013" name="J. Plant Res.">
        <title>Effect of fungi and light on seed germination of three Opuntia species from semiarid lands of central Mexico.</title>
        <authorList>
            <person name="Delgado-Sanchez P."/>
            <person name="Jimenez-Bremont J.F."/>
            <person name="Guerrero-Gonzalez Mde L."/>
            <person name="Flores J."/>
        </authorList>
    </citation>
    <scope>NUCLEOTIDE SEQUENCE</scope>
    <source>
        <tissue evidence="2">Cladode</tissue>
    </source>
</reference>
<name>A0A7C8YWG3_OPUST</name>
<organism evidence="2">
    <name type="scientific">Opuntia streptacantha</name>
    <name type="common">Prickly pear cactus</name>
    <name type="synonym">Opuntia cardona</name>
    <dbReference type="NCBI Taxonomy" id="393608"/>
    <lineage>
        <taxon>Eukaryota</taxon>
        <taxon>Viridiplantae</taxon>
        <taxon>Streptophyta</taxon>
        <taxon>Embryophyta</taxon>
        <taxon>Tracheophyta</taxon>
        <taxon>Spermatophyta</taxon>
        <taxon>Magnoliopsida</taxon>
        <taxon>eudicotyledons</taxon>
        <taxon>Gunneridae</taxon>
        <taxon>Pentapetalae</taxon>
        <taxon>Caryophyllales</taxon>
        <taxon>Cactineae</taxon>
        <taxon>Cactaceae</taxon>
        <taxon>Opuntioideae</taxon>
        <taxon>Opuntia</taxon>
    </lineage>
</organism>
<keyword evidence="1" id="KW-0472">Membrane</keyword>
<accession>A0A7C8YWG3</accession>
<protein>
    <recommendedName>
        <fullName evidence="3">3-hydroxyisobutyryl-CoA hydrolase</fullName>
    </recommendedName>
</protein>
<keyword evidence="1" id="KW-0812">Transmembrane</keyword>
<evidence type="ECO:0000313" key="2">
    <source>
        <dbReference type="EMBL" id="MBA4627771.1"/>
    </source>
</evidence>
<evidence type="ECO:0000256" key="1">
    <source>
        <dbReference type="SAM" id="Phobius"/>
    </source>
</evidence>
<reference evidence="2" key="2">
    <citation type="submission" date="2020-07" db="EMBL/GenBank/DDBJ databases">
        <authorList>
            <person name="Vera ALvarez R."/>
            <person name="Arias-Moreno D.M."/>
            <person name="Jimenez-Jacinto V."/>
            <person name="Jimenez-Bremont J.F."/>
            <person name="Swaminathan K."/>
            <person name="Moose S.P."/>
            <person name="Guerrero-Gonzalez M.L."/>
            <person name="Marino-Ramirez L."/>
            <person name="Landsman D."/>
            <person name="Rodriguez-Kessler M."/>
            <person name="Delgado-Sanchez P."/>
        </authorList>
    </citation>
    <scope>NUCLEOTIDE SEQUENCE</scope>
    <source>
        <tissue evidence="2">Cladode</tissue>
    </source>
</reference>
<dbReference type="AlphaFoldDB" id="A0A7C8YWG3"/>
<sequence>MLKLAAASRMLSRSSLPLSFAPKYHYPSSIALLQSSNSRRSFATMAATEEFVKGSVHPNGVAVITLDRPKALNAMNLGLFSLSCLNLVCLACFVINGVIEASVLLISELFCARISGRISSLGVYVMGIREGRKGSIWF</sequence>
<evidence type="ECO:0008006" key="3">
    <source>
        <dbReference type="Google" id="ProtNLM"/>
    </source>
</evidence>
<dbReference type="EMBL" id="GISG01063564">
    <property type="protein sequence ID" value="MBA4627771.1"/>
    <property type="molecule type" value="Transcribed_RNA"/>
</dbReference>
<proteinExistence type="predicted"/>